<feature type="domain" description="ABC transmembrane type-1" evidence="8">
    <location>
        <begin position="79"/>
        <end position="263"/>
    </location>
</feature>
<keyword evidence="6 7" id="KW-0472">Membrane</keyword>
<dbReference type="Proteomes" id="UP000241808">
    <property type="component" value="Unassembled WGS sequence"/>
</dbReference>
<dbReference type="GO" id="GO:0055085">
    <property type="term" value="P:transmembrane transport"/>
    <property type="evidence" value="ECO:0007669"/>
    <property type="project" value="InterPro"/>
</dbReference>
<evidence type="ECO:0000256" key="1">
    <source>
        <dbReference type="ARBA" id="ARBA00004651"/>
    </source>
</evidence>
<dbReference type="PANTHER" id="PTHR30151:SF20">
    <property type="entry name" value="ABC TRANSPORTER PERMEASE PROTEIN HI_0355-RELATED"/>
    <property type="match status" value="1"/>
</dbReference>
<keyword evidence="10" id="KW-1185">Reference proteome</keyword>
<dbReference type="OrthoDB" id="9786495at2"/>
<dbReference type="CDD" id="cd06261">
    <property type="entry name" value="TM_PBP2"/>
    <property type="match status" value="1"/>
</dbReference>
<feature type="transmembrane region" description="Helical" evidence="7">
    <location>
        <begin position="240"/>
        <end position="262"/>
    </location>
</feature>
<dbReference type="PROSITE" id="PS50928">
    <property type="entry name" value="ABC_TM1"/>
    <property type="match status" value="1"/>
</dbReference>
<evidence type="ECO:0000256" key="4">
    <source>
        <dbReference type="ARBA" id="ARBA00022692"/>
    </source>
</evidence>
<dbReference type="EMBL" id="PZZL01000001">
    <property type="protein sequence ID" value="PTM61399.1"/>
    <property type="molecule type" value="Genomic_DNA"/>
</dbReference>
<keyword evidence="3" id="KW-1003">Cell membrane</keyword>
<feature type="transmembrane region" description="Helical" evidence="7">
    <location>
        <begin position="117"/>
        <end position="139"/>
    </location>
</feature>
<keyword evidence="2 7" id="KW-0813">Transport</keyword>
<protein>
    <submittedName>
        <fullName evidence="9">NitT/TauT family transport system permease protein</fullName>
    </submittedName>
</protein>
<dbReference type="AlphaFoldDB" id="A0A2T4ZHD8"/>
<keyword evidence="4 7" id="KW-0812">Transmembrane</keyword>
<keyword evidence="5 7" id="KW-1133">Transmembrane helix</keyword>
<feature type="transmembrane region" description="Helical" evidence="7">
    <location>
        <begin position="197"/>
        <end position="220"/>
    </location>
</feature>
<comment type="subcellular location">
    <subcellularLocation>
        <location evidence="1 7">Cell membrane</location>
        <topology evidence="1 7">Multi-pass membrane protein</topology>
    </subcellularLocation>
</comment>
<comment type="caution">
    <text evidence="9">The sequence shown here is derived from an EMBL/GenBank/DDBJ whole genome shotgun (WGS) entry which is preliminary data.</text>
</comment>
<dbReference type="InterPro" id="IPR000515">
    <property type="entry name" value="MetI-like"/>
</dbReference>
<evidence type="ECO:0000313" key="10">
    <source>
        <dbReference type="Proteomes" id="UP000241808"/>
    </source>
</evidence>
<reference evidence="9 10" key="1">
    <citation type="submission" date="2018-04" db="EMBL/GenBank/DDBJ databases">
        <title>Genomic Encyclopedia of Archaeal and Bacterial Type Strains, Phase II (KMG-II): from individual species to whole genera.</title>
        <authorList>
            <person name="Goeker M."/>
        </authorList>
    </citation>
    <scope>NUCLEOTIDE SEQUENCE [LARGE SCALE GENOMIC DNA]</scope>
    <source>
        <strain evidence="9 10">DSM 25521</strain>
    </source>
</reference>
<dbReference type="PANTHER" id="PTHR30151">
    <property type="entry name" value="ALKANE SULFONATE ABC TRANSPORTER-RELATED, MEMBRANE SUBUNIT"/>
    <property type="match status" value="1"/>
</dbReference>
<name>A0A2T4ZHD8_9HYPH</name>
<feature type="transmembrane region" description="Helical" evidence="7">
    <location>
        <begin position="26"/>
        <end position="46"/>
    </location>
</feature>
<dbReference type="SUPFAM" id="SSF161098">
    <property type="entry name" value="MetI-like"/>
    <property type="match status" value="1"/>
</dbReference>
<organism evidence="9 10">
    <name type="scientific">Phreatobacter oligotrophus</name>
    <dbReference type="NCBI Taxonomy" id="1122261"/>
    <lineage>
        <taxon>Bacteria</taxon>
        <taxon>Pseudomonadati</taxon>
        <taxon>Pseudomonadota</taxon>
        <taxon>Alphaproteobacteria</taxon>
        <taxon>Hyphomicrobiales</taxon>
        <taxon>Phreatobacteraceae</taxon>
        <taxon>Phreatobacter</taxon>
    </lineage>
</organism>
<dbReference type="Gene3D" id="1.10.3720.10">
    <property type="entry name" value="MetI-like"/>
    <property type="match status" value="1"/>
</dbReference>
<feature type="transmembrane region" description="Helical" evidence="7">
    <location>
        <begin position="53"/>
        <end position="71"/>
    </location>
</feature>
<dbReference type="InterPro" id="IPR035906">
    <property type="entry name" value="MetI-like_sf"/>
</dbReference>
<dbReference type="GO" id="GO:0005886">
    <property type="term" value="C:plasma membrane"/>
    <property type="evidence" value="ECO:0007669"/>
    <property type="project" value="UniProtKB-SubCell"/>
</dbReference>
<evidence type="ECO:0000313" key="9">
    <source>
        <dbReference type="EMBL" id="PTM61399.1"/>
    </source>
</evidence>
<gene>
    <name evidence="9" type="ORF">C8P69_10166</name>
</gene>
<evidence type="ECO:0000256" key="2">
    <source>
        <dbReference type="ARBA" id="ARBA00022448"/>
    </source>
</evidence>
<sequence length="275" mass="30053">MSAENPTPPPQLAARRGFLASREARIPWITTPLLLAVIVLIWHAYVRMSGISPFILPAPGAVFADWIALLGNRRAWFHTGMTVYATLVGFFWAALIGVVLGVLIARIRWLELTLNPFIIATQVIPKVALVPLFVVWFGFGITSKVIVAGVLAFFPILTNTVLGVKSIDEGHRDVMTALNATRWQVFRRLELPSALPYILTGFEVGIVLAIIGAVVGEYLGGNQGLGQLLIQAMNGFETSQMFAVLIQMSLIGFAFYFAIGLLKRILIPWHATGAS</sequence>
<evidence type="ECO:0000256" key="5">
    <source>
        <dbReference type="ARBA" id="ARBA00022989"/>
    </source>
</evidence>
<evidence type="ECO:0000259" key="8">
    <source>
        <dbReference type="PROSITE" id="PS50928"/>
    </source>
</evidence>
<feature type="transmembrane region" description="Helical" evidence="7">
    <location>
        <begin position="145"/>
        <end position="164"/>
    </location>
</feature>
<evidence type="ECO:0000256" key="7">
    <source>
        <dbReference type="RuleBase" id="RU363032"/>
    </source>
</evidence>
<dbReference type="RefSeq" id="WP_108173881.1">
    <property type="nucleotide sequence ID" value="NZ_PZZL01000001.1"/>
</dbReference>
<evidence type="ECO:0000256" key="6">
    <source>
        <dbReference type="ARBA" id="ARBA00023136"/>
    </source>
</evidence>
<dbReference type="Pfam" id="PF00528">
    <property type="entry name" value="BPD_transp_1"/>
    <property type="match status" value="1"/>
</dbReference>
<proteinExistence type="inferred from homology"/>
<evidence type="ECO:0000256" key="3">
    <source>
        <dbReference type="ARBA" id="ARBA00022475"/>
    </source>
</evidence>
<comment type="similarity">
    <text evidence="7">Belongs to the binding-protein-dependent transport system permease family.</text>
</comment>
<accession>A0A2T4ZHD8</accession>
<feature type="transmembrane region" description="Helical" evidence="7">
    <location>
        <begin position="83"/>
        <end position="105"/>
    </location>
</feature>